<dbReference type="SUPFAM" id="SSF52058">
    <property type="entry name" value="L domain-like"/>
    <property type="match status" value="1"/>
</dbReference>
<gene>
    <name evidence="8" type="ORF">MTR67_052078</name>
</gene>
<feature type="chain" id="PRO_5042246875" description="Leucine-rich repeat-containing N-terminal plant-type domain-containing protein" evidence="7">
    <location>
        <begin position="22"/>
        <end position="248"/>
    </location>
</feature>
<dbReference type="Proteomes" id="UP001234989">
    <property type="component" value="Chromosome 12"/>
</dbReference>
<comment type="subcellular location">
    <subcellularLocation>
        <location evidence="1">Membrane</location>
        <topology evidence="1">Single-pass type I membrane protein</topology>
    </subcellularLocation>
</comment>
<evidence type="ECO:0000256" key="4">
    <source>
        <dbReference type="ARBA" id="ARBA00022989"/>
    </source>
</evidence>
<evidence type="ECO:0008006" key="10">
    <source>
        <dbReference type="Google" id="ProtNLM"/>
    </source>
</evidence>
<keyword evidence="5" id="KW-0472">Membrane</keyword>
<evidence type="ECO:0000313" key="9">
    <source>
        <dbReference type="Proteomes" id="UP001234989"/>
    </source>
</evidence>
<dbReference type="InterPro" id="IPR046956">
    <property type="entry name" value="RLP23-like"/>
</dbReference>
<accession>A0AAF0V8M4</accession>
<protein>
    <recommendedName>
        <fullName evidence="10">Leucine-rich repeat-containing N-terminal plant-type domain-containing protein</fullName>
    </recommendedName>
</protein>
<evidence type="ECO:0000256" key="2">
    <source>
        <dbReference type="ARBA" id="ARBA00022692"/>
    </source>
</evidence>
<evidence type="ECO:0000256" key="1">
    <source>
        <dbReference type="ARBA" id="ARBA00004479"/>
    </source>
</evidence>
<evidence type="ECO:0000256" key="7">
    <source>
        <dbReference type="SAM" id="SignalP"/>
    </source>
</evidence>
<dbReference type="Gene3D" id="3.80.10.10">
    <property type="entry name" value="Ribonuclease Inhibitor"/>
    <property type="match status" value="1"/>
</dbReference>
<evidence type="ECO:0000256" key="6">
    <source>
        <dbReference type="ARBA" id="ARBA00023180"/>
    </source>
</evidence>
<dbReference type="GO" id="GO:0016020">
    <property type="term" value="C:membrane"/>
    <property type="evidence" value="ECO:0007669"/>
    <property type="project" value="UniProtKB-SubCell"/>
</dbReference>
<evidence type="ECO:0000313" key="8">
    <source>
        <dbReference type="EMBL" id="WMV58693.1"/>
    </source>
</evidence>
<dbReference type="PANTHER" id="PTHR48061:SF10">
    <property type="entry name" value="LEUCINE-RICH REPEAT-CONTAINING N-TERMINAL PLANT-TYPE DOMAIN-CONTAINING PROTEIN"/>
    <property type="match status" value="1"/>
</dbReference>
<dbReference type="PANTHER" id="PTHR48061">
    <property type="entry name" value="LEUCINE-RICH REPEAT RECEPTOR PROTEIN KINASE EMS1-LIKE-RELATED"/>
    <property type="match status" value="1"/>
</dbReference>
<sequence>MRIRKLALFLLYALLFELVFSSSLPHLCPNDQALALFQFNHTFTINLDASSIHYYPKTVKRNRSTNCCSWGGVECDETPGQVIELDLSRSQFRGKFHSNSSLFKLSNLKRLDLSENDFSESLISPKFGGLSSLTHLDLSYSCFTGSINKCVADQLSPEGLMQQPYAIAAQLLDNMTTINRVWYTREDQVSMVTFQLSKEQVEKDNERDQNMAKIMTQLDILSKNVVGVGARGVNVVGVRGANLEKMKF</sequence>
<dbReference type="AlphaFoldDB" id="A0AAF0V8M4"/>
<name>A0AAF0V8M4_SOLVR</name>
<keyword evidence="9" id="KW-1185">Reference proteome</keyword>
<dbReference type="InterPro" id="IPR001611">
    <property type="entry name" value="Leu-rich_rpt"/>
</dbReference>
<organism evidence="8 9">
    <name type="scientific">Solanum verrucosum</name>
    <dbReference type="NCBI Taxonomy" id="315347"/>
    <lineage>
        <taxon>Eukaryota</taxon>
        <taxon>Viridiplantae</taxon>
        <taxon>Streptophyta</taxon>
        <taxon>Embryophyta</taxon>
        <taxon>Tracheophyta</taxon>
        <taxon>Spermatophyta</taxon>
        <taxon>Magnoliopsida</taxon>
        <taxon>eudicotyledons</taxon>
        <taxon>Gunneridae</taxon>
        <taxon>Pentapetalae</taxon>
        <taxon>asterids</taxon>
        <taxon>lamiids</taxon>
        <taxon>Solanales</taxon>
        <taxon>Solanaceae</taxon>
        <taxon>Solanoideae</taxon>
        <taxon>Solaneae</taxon>
        <taxon>Solanum</taxon>
    </lineage>
</organism>
<evidence type="ECO:0000256" key="3">
    <source>
        <dbReference type="ARBA" id="ARBA00022729"/>
    </source>
</evidence>
<dbReference type="EMBL" id="CP133623">
    <property type="protein sequence ID" value="WMV58693.1"/>
    <property type="molecule type" value="Genomic_DNA"/>
</dbReference>
<keyword evidence="3 7" id="KW-0732">Signal</keyword>
<dbReference type="Pfam" id="PF00560">
    <property type="entry name" value="LRR_1"/>
    <property type="match status" value="1"/>
</dbReference>
<dbReference type="InterPro" id="IPR032675">
    <property type="entry name" value="LRR_dom_sf"/>
</dbReference>
<keyword evidence="6" id="KW-0325">Glycoprotein</keyword>
<proteinExistence type="predicted"/>
<keyword evidence="2" id="KW-0812">Transmembrane</keyword>
<keyword evidence="4" id="KW-1133">Transmembrane helix</keyword>
<reference evidence="8" key="1">
    <citation type="submission" date="2023-08" db="EMBL/GenBank/DDBJ databases">
        <title>A de novo genome assembly of Solanum verrucosum Schlechtendal, a Mexican diploid species geographically isolated from the other diploid A-genome species in potato relatives.</title>
        <authorList>
            <person name="Hosaka K."/>
        </authorList>
    </citation>
    <scope>NUCLEOTIDE SEQUENCE</scope>
    <source>
        <tissue evidence="8">Young leaves</tissue>
    </source>
</reference>
<evidence type="ECO:0000256" key="5">
    <source>
        <dbReference type="ARBA" id="ARBA00023136"/>
    </source>
</evidence>
<feature type="signal peptide" evidence="7">
    <location>
        <begin position="1"/>
        <end position="21"/>
    </location>
</feature>